<feature type="transmembrane region" description="Helical" evidence="11">
    <location>
        <begin position="399"/>
        <end position="418"/>
    </location>
</feature>
<organism evidence="12 13">
    <name type="scientific">Lepraria finkii</name>
    <dbReference type="NCBI Taxonomy" id="1340010"/>
    <lineage>
        <taxon>Eukaryota</taxon>
        <taxon>Fungi</taxon>
        <taxon>Dikarya</taxon>
        <taxon>Ascomycota</taxon>
        <taxon>Pezizomycotina</taxon>
        <taxon>Lecanoromycetes</taxon>
        <taxon>OSLEUM clade</taxon>
        <taxon>Lecanoromycetidae</taxon>
        <taxon>Lecanorales</taxon>
        <taxon>Lecanorineae</taxon>
        <taxon>Stereocaulaceae</taxon>
        <taxon>Lepraria</taxon>
    </lineage>
</organism>
<comment type="caution">
    <text evidence="12">The sequence shown here is derived from an EMBL/GenBank/DDBJ whole genome shotgun (WGS) entry which is preliminary data.</text>
</comment>
<accession>A0ABR4AYM4</accession>
<evidence type="ECO:0000256" key="3">
    <source>
        <dbReference type="ARBA" id="ARBA00010345"/>
    </source>
</evidence>
<comment type="similarity">
    <text evidence="3 11">Belongs to the PIGX family.</text>
</comment>
<evidence type="ECO:0000256" key="5">
    <source>
        <dbReference type="ARBA" id="ARBA00022502"/>
    </source>
</evidence>
<evidence type="ECO:0000256" key="4">
    <source>
        <dbReference type="ARBA" id="ARBA00020410"/>
    </source>
</evidence>
<evidence type="ECO:0000256" key="7">
    <source>
        <dbReference type="ARBA" id="ARBA00022824"/>
    </source>
</evidence>
<keyword evidence="13" id="KW-1185">Reference proteome</keyword>
<evidence type="ECO:0000256" key="11">
    <source>
        <dbReference type="RuleBase" id="RU366056"/>
    </source>
</evidence>
<keyword evidence="10" id="KW-0325">Glycoprotein</keyword>
<keyword evidence="5 11" id="KW-0337">GPI-anchor biosynthesis</keyword>
<comment type="function">
    <text evidence="11">Required for proper folding and/or the stability of a subset of proteins in the endoplasmic reticulum. Component of glycosylphosphatidylinositol-mannosyltransferase 1 which transfers the first of the 4 mannoses in the GPI-anchor precursors during GPI-anchor biosynthesis. Probably acts by stabilizing the mannosyltransferase GPI14.</text>
</comment>
<dbReference type="InterPro" id="IPR013233">
    <property type="entry name" value="PIG-X/PBN1"/>
</dbReference>
<evidence type="ECO:0000256" key="9">
    <source>
        <dbReference type="ARBA" id="ARBA00023136"/>
    </source>
</evidence>
<keyword evidence="7 11" id="KW-0256">Endoplasmic reticulum</keyword>
<evidence type="ECO:0000256" key="6">
    <source>
        <dbReference type="ARBA" id="ARBA00022692"/>
    </source>
</evidence>
<evidence type="ECO:0000313" key="13">
    <source>
        <dbReference type="Proteomes" id="UP001590951"/>
    </source>
</evidence>
<evidence type="ECO:0000256" key="10">
    <source>
        <dbReference type="ARBA" id="ARBA00023180"/>
    </source>
</evidence>
<sequence length="433" mass="48086">MRERITFVHGAEDAFDPKQLQIQEENSLHIKSLKAAREDRMTASLYELPQEDTFTGLPILSERFASSTAYQYHELLPSLKEFVTYIQQKVCANDGSCKARANILILADYVDIDYDTISQSLVLSAFWHSESASGRWDEQIDNHGGSVKVEIGVLAIEKATQPEELSLGGFLVVLGEDTKPNPTLFSFPSRHHLSPFTSGTNYSTAFIQPTGLHPTLRLTLPPSTDPPAPDCALHTYLTLPSPLFPDKYQLSSLNFLASNNLHSIRSLSGEIDLEAPTWAVSKWGSALLIELAPPETRSAQWHADIPLHLRYLRPADGGSTNTSIPWPIVFWACSSDEGTKMNTNPFDRINLGYDGLFGPRTMFYHLQPTNGGVPLAEELKVPVLDLDESKVRWVESGTVMVVLLGFFWVLGTLGRVVARDFELGTGSARRKKD</sequence>
<dbReference type="SMART" id="SM00780">
    <property type="entry name" value="PIG-X"/>
    <property type="match status" value="1"/>
</dbReference>
<reference evidence="12 13" key="1">
    <citation type="submission" date="2024-09" db="EMBL/GenBank/DDBJ databases">
        <title>Rethinking Asexuality: The Enigmatic Case of Functional Sexual Genes in Lepraria (Stereocaulaceae).</title>
        <authorList>
            <person name="Doellman M."/>
            <person name="Sun Y."/>
            <person name="Barcenas-Pena A."/>
            <person name="Lumbsch H.T."/>
            <person name="Grewe F."/>
        </authorList>
    </citation>
    <scope>NUCLEOTIDE SEQUENCE [LARGE SCALE GENOMIC DNA]</scope>
    <source>
        <strain evidence="12 13">Grewe 0041</strain>
    </source>
</reference>
<dbReference type="EMBL" id="JBHFEH010000043">
    <property type="protein sequence ID" value="KAL2050750.1"/>
    <property type="molecule type" value="Genomic_DNA"/>
</dbReference>
<dbReference type="InterPro" id="IPR042322">
    <property type="entry name" value="Pbn1"/>
</dbReference>
<evidence type="ECO:0000313" key="12">
    <source>
        <dbReference type="EMBL" id="KAL2050750.1"/>
    </source>
</evidence>
<keyword evidence="9 11" id="KW-0472">Membrane</keyword>
<comment type="subcellular location">
    <subcellularLocation>
        <location evidence="11">Endoplasmic reticulum membrane</location>
        <topology evidence="11">Single-pass membrane protein</topology>
    </subcellularLocation>
    <subcellularLocation>
        <location evidence="1">Endoplasmic reticulum membrane</location>
        <topology evidence="1">Single-pass type III membrane protein</topology>
    </subcellularLocation>
</comment>
<dbReference type="Proteomes" id="UP001590951">
    <property type="component" value="Unassembled WGS sequence"/>
</dbReference>
<keyword evidence="8 11" id="KW-1133">Transmembrane helix</keyword>
<evidence type="ECO:0000256" key="2">
    <source>
        <dbReference type="ARBA" id="ARBA00004687"/>
    </source>
</evidence>
<proteinExistence type="inferred from homology"/>
<evidence type="ECO:0000256" key="1">
    <source>
        <dbReference type="ARBA" id="ARBA00004643"/>
    </source>
</evidence>
<comment type="pathway">
    <text evidence="2 11">Glycolipid biosynthesis; glycosylphosphatidylinositol-anchor biosynthesis.</text>
</comment>
<name>A0ABR4AYM4_9LECA</name>
<dbReference type="PANTHER" id="PTHR28533">
    <property type="entry name" value="PROTEIN PBN1"/>
    <property type="match status" value="1"/>
</dbReference>
<keyword evidence="6 11" id="KW-0812">Transmembrane</keyword>
<evidence type="ECO:0000256" key="8">
    <source>
        <dbReference type="ARBA" id="ARBA00022989"/>
    </source>
</evidence>
<dbReference type="PANTHER" id="PTHR28533:SF1">
    <property type="entry name" value="PROTEIN PBN1"/>
    <property type="match status" value="1"/>
</dbReference>
<protein>
    <recommendedName>
        <fullName evidence="4 11">Protein PBN1</fullName>
    </recommendedName>
</protein>
<gene>
    <name evidence="12" type="ORF">ABVK25_008988</name>
</gene>
<dbReference type="Pfam" id="PF08320">
    <property type="entry name" value="PIG-X"/>
    <property type="match status" value="1"/>
</dbReference>